<keyword evidence="16" id="KW-1185">Reference proteome</keyword>
<reference evidence="15 16" key="3">
    <citation type="journal article" date="2017" name="G3 (Bethesda)">
        <title>Comparative analysis highlights variable genome content of wheat rusts and divergence of the mating loci.</title>
        <authorList>
            <person name="Cuomo C.A."/>
            <person name="Bakkeren G."/>
            <person name="Khalil H.B."/>
            <person name="Panwar V."/>
            <person name="Joly D."/>
            <person name="Linning R."/>
            <person name="Sakthikumar S."/>
            <person name="Song X."/>
            <person name="Adiconis X."/>
            <person name="Fan L."/>
            <person name="Goldberg J.M."/>
            <person name="Levin J.Z."/>
            <person name="Young S."/>
            <person name="Zeng Q."/>
            <person name="Anikster Y."/>
            <person name="Bruce M."/>
            <person name="Wang M."/>
            <person name="Yin C."/>
            <person name="McCallum B."/>
            <person name="Szabo L.J."/>
            <person name="Hulbert S."/>
            <person name="Chen X."/>
            <person name="Fellers J.P."/>
        </authorList>
    </citation>
    <scope>NUCLEOTIDE SEQUENCE</scope>
    <source>
        <strain evidence="15">isolate 1-1 / race 1 (BBBD)</strain>
        <strain evidence="16">Isolate 1-1 / race 1 (BBBD)</strain>
    </source>
</reference>
<dbReference type="PANTHER" id="PTHR20531:SF1">
    <property type="entry name" value="N-ALPHA-ACETYLTRANSFERASE 40"/>
    <property type="match status" value="1"/>
</dbReference>
<sequence length="203" mass="23293">MSEWTAQTCQDGHEPRASAKSSSRSPTTQVINLTQNKLSGDIIELDIMLDPIRRSADLTPELKKECFEIFESNMKQIYLKSSHGYKPKAKKRELFHPDSRFLLASTPDEGKSLLPVHGFLMWRFDFEECFSPEEGMVEVAYCYEIQLKPETRGKGLGKLLMEILERIGSSWAMKKLMLTVQTGTWIFLSPSPDDSMRYPQTDF</sequence>
<dbReference type="GO" id="GO:1990189">
    <property type="term" value="F:protein N-terminal-serine acetyltransferase activity"/>
    <property type="evidence" value="ECO:0007669"/>
    <property type="project" value="UniProtKB-EC"/>
</dbReference>
<organism evidence="14">
    <name type="scientific">Puccinia triticina (isolate 1-1 / race 1 (BBBD))</name>
    <name type="common">Brown leaf rust fungus</name>
    <dbReference type="NCBI Taxonomy" id="630390"/>
    <lineage>
        <taxon>Eukaryota</taxon>
        <taxon>Fungi</taxon>
        <taxon>Dikarya</taxon>
        <taxon>Basidiomycota</taxon>
        <taxon>Pucciniomycotina</taxon>
        <taxon>Pucciniomycetes</taxon>
        <taxon>Pucciniales</taxon>
        <taxon>Pucciniaceae</taxon>
        <taxon>Puccinia</taxon>
    </lineage>
</organism>
<dbReference type="GO" id="GO:0010485">
    <property type="term" value="F:histone H4 acetyltransferase activity"/>
    <property type="evidence" value="ECO:0007669"/>
    <property type="project" value="InterPro"/>
</dbReference>
<evidence type="ECO:0000256" key="5">
    <source>
        <dbReference type="ARBA" id="ARBA00015043"/>
    </source>
</evidence>
<dbReference type="GO" id="GO:0043998">
    <property type="term" value="F:histone H2A acetyltransferase activity"/>
    <property type="evidence" value="ECO:0007669"/>
    <property type="project" value="InterPro"/>
</dbReference>
<feature type="compositionally biased region" description="Low complexity" evidence="12">
    <location>
        <begin position="18"/>
        <end position="28"/>
    </location>
</feature>
<dbReference type="GO" id="GO:0005634">
    <property type="term" value="C:nucleus"/>
    <property type="evidence" value="ECO:0007669"/>
    <property type="project" value="UniProtKB-SubCell"/>
</dbReference>
<keyword evidence="6" id="KW-0963">Cytoplasm</keyword>
<comment type="similarity">
    <text evidence="3">Belongs to the acetyltransferase family. NAA40 subfamily.</text>
</comment>
<dbReference type="OrthoDB" id="424551at2759"/>
<evidence type="ECO:0000256" key="4">
    <source>
        <dbReference type="ARBA" id="ARBA00012950"/>
    </source>
</evidence>
<accession>A0A180G748</accession>
<reference evidence="14" key="2">
    <citation type="submission" date="2016-05" db="EMBL/GenBank/DDBJ databases">
        <title>Comparative analysis highlights variable genome content of wheat rusts and divergence of the mating loci.</title>
        <authorList>
            <person name="Cuomo C.A."/>
            <person name="Bakkeren G."/>
            <person name="Szabo L."/>
            <person name="Khalil H."/>
            <person name="Joly D."/>
            <person name="Goldberg J."/>
            <person name="Young S."/>
            <person name="Zeng Q."/>
            <person name="Fellers J."/>
        </authorList>
    </citation>
    <scope>NUCLEOTIDE SEQUENCE [LARGE SCALE GENOMIC DNA]</scope>
    <source>
        <strain evidence="14">1-1 BBBD Race 1</strain>
    </source>
</reference>
<name>A0A180G748_PUCT1</name>
<dbReference type="EnsemblFungi" id="PTTG_12323-t43_3">
    <property type="protein sequence ID" value="PTTG_12323-t43_3-p1"/>
    <property type="gene ID" value="PTTG_12323"/>
</dbReference>
<dbReference type="SUPFAM" id="SSF55729">
    <property type="entry name" value="Acyl-CoA N-acyltransferases (Nat)"/>
    <property type="match status" value="1"/>
</dbReference>
<dbReference type="InterPro" id="IPR039949">
    <property type="entry name" value="NAA40"/>
</dbReference>
<evidence type="ECO:0000313" key="16">
    <source>
        <dbReference type="Proteomes" id="UP000005240"/>
    </source>
</evidence>
<reference evidence="15" key="4">
    <citation type="submission" date="2025-05" db="UniProtKB">
        <authorList>
            <consortium name="EnsemblFungi"/>
        </authorList>
    </citation>
    <scope>IDENTIFICATION</scope>
    <source>
        <strain evidence="15">isolate 1-1 / race 1 (BBBD)</strain>
    </source>
</reference>
<gene>
    <name evidence="14" type="ORF">PTTG_12323</name>
</gene>
<evidence type="ECO:0000259" key="13">
    <source>
        <dbReference type="Pfam" id="PF00583"/>
    </source>
</evidence>
<keyword evidence="9" id="KW-0012">Acyltransferase</keyword>
<proteinExistence type="inferred from homology"/>
<keyword evidence="8" id="KW-0539">Nucleus</keyword>
<feature type="compositionally biased region" description="Polar residues" evidence="12">
    <location>
        <begin position="1"/>
        <end position="10"/>
    </location>
</feature>
<feature type="domain" description="N-acetyltransferase" evidence="13">
    <location>
        <begin position="90"/>
        <end position="182"/>
    </location>
</feature>
<evidence type="ECO:0000256" key="11">
    <source>
        <dbReference type="ARBA" id="ARBA00049524"/>
    </source>
</evidence>
<evidence type="ECO:0000256" key="12">
    <source>
        <dbReference type="SAM" id="MobiDB-lite"/>
    </source>
</evidence>
<dbReference type="PANTHER" id="PTHR20531">
    <property type="entry name" value="N-ALPHA-ACETYLTRANSFERASE 40"/>
    <property type="match status" value="1"/>
</dbReference>
<feature type="region of interest" description="Disordered" evidence="12">
    <location>
        <begin position="1"/>
        <end position="28"/>
    </location>
</feature>
<protein>
    <recommendedName>
        <fullName evidence="5">N-alpha-acetyltransferase 40</fullName>
        <ecNumber evidence="4">2.3.1.257</ecNumber>
    </recommendedName>
</protein>
<dbReference type="GO" id="GO:0005737">
    <property type="term" value="C:cytoplasm"/>
    <property type="evidence" value="ECO:0007669"/>
    <property type="project" value="UniProtKB-SubCell"/>
</dbReference>
<dbReference type="EMBL" id="ADAS02000174">
    <property type="protein sequence ID" value="OAV88471.1"/>
    <property type="molecule type" value="Genomic_DNA"/>
</dbReference>
<comment type="subcellular location">
    <subcellularLocation>
        <location evidence="2">Cytoplasm</location>
    </subcellularLocation>
    <subcellularLocation>
        <location evidence="1">Nucleus</location>
    </subcellularLocation>
</comment>
<dbReference type="InterPro" id="IPR016181">
    <property type="entry name" value="Acyl_CoA_acyltransferase"/>
</dbReference>
<dbReference type="Gene3D" id="3.40.630.30">
    <property type="match status" value="1"/>
</dbReference>
<evidence type="ECO:0000256" key="3">
    <source>
        <dbReference type="ARBA" id="ARBA00008870"/>
    </source>
</evidence>
<dbReference type="Proteomes" id="UP000005240">
    <property type="component" value="Unassembled WGS sequence"/>
</dbReference>
<dbReference type="CDD" id="cd04301">
    <property type="entry name" value="NAT_SF"/>
    <property type="match status" value="1"/>
</dbReference>
<evidence type="ECO:0000256" key="7">
    <source>
        <dbReference type="ARBA" id="ARBA00022679"/>
    </source>
</evidence>
<reference evidence="14" key="1">
    <citation type="submission" date="2009-11" db="EMBL/GenBank/DDBJ databases">
        <authorList>
            <consortium name="The Broad Institute Genome Sequencing Platform"/>
            <person name="Ward D."/>
            <person name="Feldgarden M."/>
            <person name="Earl A."/>
            <person name="Young S.K."/>
            <person name="Zeng Q."/>
            <person name="Koehrsen M."/>
            <person name="Alvarado L."/>
            <person name="Berlin A."/>
            <person name="Bochicchio J."/>
            <person name="Borenstein D."/>
            <person name="Chapman S.B."/>
            <person name="Chen Z."/>
            <person name="Engels R."/>
            <person name="Freedman E."/>
            <person name="Gellesch M."/>
            <person name="Goldberg J."/>
            <person name="Griggs A."/>
            <person name="Gujja S."/>
            <person name="Heilman E."/>
            <person name="Heiman D."/>
            <person name="Hepburn T."/>
            <person name="Howarth C."/>
            <person name="Jen D."/>
            <person name="Larson L."/>
            <person name="Lewis B."/>
            <person name="Mehta T."/>
            <person name="Park D."/>
            <person name="Pearson M."/>
            <person name="Roberts A."/>
            <person name="Saif S."/>
            <person name="Shea T."/>
            <person name="Shenoy N."/>
            <person name="Sisk P."/>
            <person name="Stolte C."/>
            <person name="Sykes S."/>
            <person name="Thomson T."/>
            <person name="Walk T."/>
            <person name="White J."/>
            <person name="Yandava C."/>
            <person name="Izard J."/>
            <person name="Baranova O.V."/>
            <person name="Blanton J.M."/>
            <person name="Tanner A.C."/>
            <person name="Dewhirst F.E."/>
            <person name="Haas B."/>
            <person name="Nusbaum C."/>
            <person name="Birren B."/>
        </authorList>
    </citation>
    <scope>NUCLEOTIDE SEQUENCE [LARGE SCALE GENOMIC DNA]</scope>
    <source>
        <strain evidence="14">1-1 BBBD Race 1</strain>
    </source>
</reference>
<evidence type="ECO:0000256" key="8">
    <source>
        <dbReference type="ARBA" id="ARBA00023242"/>
    </source>
</evidence>
<evidence type="ECO:0000256" key="2">
    <source>
        <dbReference type="ARBA" id="ARBA00004496"/>
    </source>
</evidence>
<keyword evidence="7" id="KW-0808">Transferase</keyword>
<evidence type="ECO:0000256" key="10">
    <source>
        <dbReference type="ARBA" id="ARBA00047821"/>
    </source>
</evidence>
<dbReference type="VEuPathDB" id="FungiDB:PTTG_12323"/>
<evidence type="ECO:0000313" key="14">
    <source>
        <dbReference type="EMBL" id="OAV88471.1"/>
    </source>
</evidence>
<comment type="catalytic activity">
    <reaction evidence="10">
        <text>N-terminal L-seryl-[histone H2A] + acetyl-CoA = N-terminal N(alpha)-acetyl-L-seryl-[histone H2A] + CoA + H(+)</text>
        <dbReference type="Rhea" id="RHEA:50600"/>
        <dbReference type="Rhea" id="RHEA-COMP:12742"/>
        <dbReference type="Rhea" id="RHEA-COMP:12744"/>
        <dbReference type="ChEBI" id="CHEBI:15378"/>
        <dbReference type="ChEBI" id="CHEBI:57287"/>
        <dbReference type="ChEBI" id="CHEBI:57288"/>
        <dbReference type="ChEBI" id="CHEBI:64738"/>
        <dbReference type="ChEBI" id="CHEBI:83690"/>
        <dbReference type="EC" id="2.3.1.257"/>
    </reaction>
</comment>
<comment type="catalytic activity">
    <reaction evidence="11">
        <text>N-terminal L-seryl-[histone H4] + acetyl-CoA = N-terminal N(alpha)-acetyl-L-seryl-[histone H4] + CoA + H(+)</text>
        <dbReference type="Rhea" id="RHEA:50596"/>
        <dbReference type="Rhea" id="RHEA-COMP:12740"/>
        <dbReference type="Rhea" id="RHEA-COMP:12743"/>
        <dbReference type="ChEBI" id="CHEBI:15378"/>
        <dbReference type="ChEBI" id="CHEBI:57287"/>
        <dbReference type="ChEBI" id="CHEBI:57288"/>
        <dbReference type="ChEBI" id="CHEBI:64738"/>
        <dbReference type="ChEBI" id="CHEBI:83690"/>
        <dbReference type="EC" id="2.3.1.257"/>
    </reaction>
</comment>
<dbReference type="InterPro" id="IPR000182">
    <property type="entry name" value="GNAT_dom"/>
</dbReference>
<evidence type="ECO:0000256" key="1">
    <source>
        <dbReference type="ARBA" id="ARBA00004123"/>
    </source>
</evidence>
<evidence type="ECO:0000256" key="9">
    <source>
        <dbReference type="ARBA" id="ARBA00023315"/>
    </source>
</evidence>
<dbReference type="AlphaFoldDB" id="A0A180G748"/>
<dbReference type="EC" id="2.3.1.257" evidence="4"/>
<evidence type="ECO:0000313" key="15">
    <source>
        <dbReference type="EnsemblFungi" id="PTTG_12323-t43_3-p1"/>
    </source>
</evidence>
<dbReference type="Pfam" id="PF00583">
    <property type="entry name" value="Acetyltransf_1"/>
    <property type="match status" value="1"/>
</dbReference>
<evidence type="ECO:0000256" key="6">
    <source>
        <dbReference type="ARBA" id="ARBA00022490"/>
    </source>
</evidence>